<name>L8YBH1_TUPCH</name>
<dbReference type="PANTHER" id="PTHR12842">
    <property type="entry name" value="FI01459P"/>
    <property type="match status" value="1"/>
</dbReference>
<dbReference type="AlphaFoldDB" id="L8YBH1"/>
<dbReference type="eggNOG" id="ENOG502QS74">
    <property type="taxonomic scope" value="Eukaryota"/>
</dbReference>
<evidence type="ECO:0000313" key="4">
    <source>
        <dbReference type="EMBL" id="ELV12315.1"/>
    </source>
</evidence>
<reference evidence="5" key="2">
    <citation type="journal article" date="2013" name="Nat. Commun.">
        <title>Genome of the Chinese tree shrew.</title>
        <authorList>
            <person name="Fan Y."/>
            <person name="Huang Z.Y."/>
            <person name="Cao C.C."/>
            <person name="Chen C.S."/>
            <person name="Chen Y.X."/>
            <person name="Fan D.D."/>
            <person name="He J."/>
            <person name="Hou H.L."/>
            <person name="Hu L."/>
            <person name="Hu X.T."/>
            <person name="Jiang X.T."/>
            <person name="Lai R."/>
            <person name="Lang Y.S."/>
            <person name="Liang B."/>
            <person name="Liao S.G."/>
            <person name="Mu D."/>
            <person name="Ma Y.Y."/>
            <person name="Niu Y.Y."/>
            <person name="Sun X.Q."/>
            <person name="Xia J.Q."/>
            <person name="Xiao J."/>
            <person name="Xiong Z.Q."/>
            <person name="Xu L."/>
            <person name="Yang L."/>
            <person name="Zhang Y."/>
            <person name="Zhao W."/>
            <person name="Zhao X.D."/>
            <person name="Zheng Y.T."/>
            <person name="Zhou J.M."/>
            <person name="Zhu Y.B."/>
            <person name="Zhang G.J."/>
            <person name="Wang J."/>
            <person name="Yao Y.G."/>
        </authorList>
    </citation>
    <scope>NUCLEOTIDE SEQUENCE [LARGE SCALE GENOMIC DNA]</scope>
</reference>
<dbReference type="EMBL" id="KB364593">
    <property type="protein sequence ID" value="ELV12315.1"/>
    <property type="molecule type" value="Genomic_DNA"/>
</dbReference>
<protein>
    <submittedName>
        <fullName evidence="4">Protein FAM114A2</fullName>
    </submittedName>
</protein>
<evidence type="ECO:0000256" key="3">
    <source>
        <dbReference type="SAM" id="MobiDB-lite"/>
    </source>
</evidence>
<evidence type="ECO:0000313" key="5">
    <source>
        <dbReference type="Proteomes" id="UP000011518"/>
    </source>
</evidence>
<reference evidence="5" key="1">
    <citation type="submission" date="2012-07" db="EMBL/GenBank/DDBJ databases">
        <title>Genome of the Chinese tree shrew, a rising model animal genetically related to primates.</title>
        <authorList>
            <person name="Zhang G."/>
            <person name="Fan Y."/>
            <person name="Yao Y."/>
            <person name="Huang Z."/>
        </authorList>
    </citation>
    <scope>NUCLEOTIDE SEQUENCE [LARGE SCALE GENOMIC DNA]</scope>
</reference>
<sequence>MSDKDDDKTPVITGETPILEDENCEPAKNSESPDQNAKPENKSEPVASTRKRPEAKPSNDLETSEVLPVQVSQILREAKEKEELRTSADVAMETDKKTHYGLLFDEFQGLSHLEALEMLSRESEIKVKSILNSLSGEELETLKLELEQLKEAFSLAEFCEEEDEERKGDEDFTKEITELFSQLHISSKPEKLARARNTTYEWIRTSLTKPLAEKEEEQSETETTEQVKNSIEDIHAFAIRSLAELTAYSIELFHKTAALVLHGQKQEVTALERSQTLSQLQITGAYAPRLGDLPVEACQEHHGDTCPVEGSLLYPVRVLCPAVGLERGGLLWSVRAASGNVDMVTFGRGIKSSEGWQQQQ</sequence>
<proteinExistence type="inferred from homology"/>
<keyword evidence="5" id="KW-1185">Reference proteome</keyword>
<dbReference type="Proteomes" id="UP000011518">
    <property type="component" value="Unassembled WGS sequence"/>
</dbReference>
<dbReference type="Pfam" id="PF05334">
    <property type="entry name" value="DUF719"/>
    <property type="match status" value="1"/>
</dbReference>
<organism evidence="4 5">
    <name type="scientific">Tupaia chinensis</name>
    <name type="common">Chinese tree shrew</name>
    <name type="synonym">Tupaia belangeri chinensis</name>
    <dbReference type="NCBI Taxonomy" id="246437"/>
    <lineage>
        <taxon>Eukaryota</taxon>
        <taxon>Metazoa</taxon>
        <taxon>Chordata</taxon>
        <taxon>Craniata</taxon>
        <taxon>Vertebrata</taxon>
        <taxon>Euteleostomi</taxon>
        <taxon>Mammalia</taxon>
        <taxon>Eutheria</taxon>
        <taxon>Euarchontoglires</taxon>
        <taxon>Scandentia</taxon>
        <taxon>Tupaiidae</taxon>
        <taxon>Tupaia</taxon>
    </lineage>
</organism>
<evidence type="ECO:0000256" key="2">
    <source>
        <dbReference type="ARBA" id="ARBA00022553"/>
    </source>
</evidence>
<evidence type="ECO:0000256" key="1">
    <source>
        <dbReference type="ARBA" id="ARBA00006903"/>
    </source>
</evidence>
<accession>L8YBH1</accession>
<dbReference type="PANTHER" id="PTHR12842:SF3">
    <property type="entry name" value="PROTEIN FAM114A2"/>
    <property type="match status" value="1"/>
</dbReference>
<comment type="similarity">
    <text evidence="1">Belongs to the FAM114 family.</text>
</comment>
<feature type="region of interest" description="Disordered" evidence="3">
    <location>
        <begin position="1"/>
        <end position="68"/>
    </location>
</feature>
<dbReference type="FunCoup" id="L8YBH1">
    <property type="interactions" value="461"/>
</dbReference>
<dbReference type="InParanoid" id="L8YBH1"/>
<gene>
    <name evidence="4" type="ORF">TREES_T100004788</name>
</gene>
<dbReference type="InterPro" id="IPR007998">
    <property type="entry name" value="DUF719"/>
</dbReference>
<keyword evidence="2" id="KW-0597">Phosphoprotein</keyword>